<sequence length="113" mass="12912">MCSHGTFPRPIPERSHPFASLWVRATNAESRVSIGKVRNFTLDCSHLRNVQCVRVQDHREHDKLPSRSKSKNVRRSAPSRNRGGDWPERFNMGHERSSIKSSVEAGSVLIQHQ</sequence>
<evidence type="ECO:0000313" key="2">
    <source>
        <dbReference type="EMBL" id="CAG6480288.1"/>
    </source>
</evidence>
<feature type="region of interest" description="Disordered" evidence="1">
    <location>
        <begin position="55"/>
        <end position="113"/>
    </location>
</feature>
<dbReference type="AlphaFoldDB" id="A0A8D8BTC7"/>
<organism evidence="2">
    <name type="scientific">Culex pipiens</name>
    <name type="common">House mosquito</name>
    <dbReference type="NCBI Taxonomy" id="7175"/>
    <lineage>
        <taxon>Eukaryota</taxon>
        <taxon>Metazoa</taxon>
        <taxon>Ecdysozoa</taxon>
        <taxon>Arthropoda</taxon>
        <taxon>Hexapoda</taxon>
        <taxon>Insecta</taxon>
        <taxon>Pterygota</taxon>
        <taxon>Neoptera</taxon>
        <taxon>Endopterygota</taxon>
        <taxon>Diptera</taxon>
        <taxon>Nematocera</taxon>
        <taxon>Culicoidea</taxon>
        <taxon>Culicidae</taxon>
        <taxon>Culicinae</taxon>
        <taxon>Culicini</taxon>
        <taxon>Culex</taxon>
        <taxon>Culex</taxon>
    </lineage>
</organism>
<evidence type="ECO:0000256" key="1">
    <source>
        <dbReference type="SAM" id="MobiDB-lite"/>
    </source>
</evidence>
<accession>A0A8D8BTC7</accession>
<proteinExistence type="predicted"/>
<feature type="compositionally biased region" description="Basic and acidic residues" evidence="1">
    <location>
        <begin position="55"/>
        <end position="65"/>
    </location>
</feature>
<feature type="compositionally biased region" description="Basic and acidic residues" evidence="1">
    <location>
        <begin position="82"/>
        <end position="98"/>
    </location>
</feature>
<dbReference type="EMBL" id="HBUE01087853">
    <property type="protein sequence ID" value="CAG6480288.1"/>
    <property type="molecule type" value="Transcribed_RNA"/>
</dbReference>
<reference evidence="2" key="1">
    <citation type="submission" date="2021-05" db="EMBL/GenBank/DDBJ databases">
        <authorList>
            <person name="Alioto T."/>
            <person name="Alioto T."/>
            <person name="Gomez Garrido J."/>
        </authorList>
    </citation>
    <scope>NUCLEOTIDE SEQUENCE</scope>
</reference>
<dbReference type="EMBL" id="HBUE01087852">
    <property type="protein sequence ID" value="CAG6480286.1"/>
    <property type="molecule type" value="Transcribed_RNA"/>
</dbReference>
<protein>
    <submittedName>
        <fullName evidence="2">(northern house mosquito) hypothetical protein</fullName>
    </submittedName>
</protein>
<name>A0A8D8BTC7_CULPI</name>